<accession>A0AC58J908</accession>
<name>A0AC58J908_DANRE</name>
<keyword evidence="1" id="KW-1185">Reference proteome</keyword>
<dbReference type="RefSeq" id="XP_073802972.1">
    <property type="nucleotide sequence ID" value="XM_073946871.1"/>
</dbReference>
<organism evidence="1 2">
    <name type="scientific">Danio rerio</name>
    <name type="common">Zebrafish</name>
    <name type="synonym">Brachydanio rerio</name>
    <dbReference type="NCBI Taxonomy" id="7955"/>
    <lineage>
        <taxon>Eukaryota</taxon>
        <taxon>Metazoa</taxon>
        <taxon>Chordata</taxon>
        <taxon>Craniata</taxon>
        <taxon>Vertebrata</taxon>
        <taxon>Euteleostomi</taxon>
        <taxon>Actinopterygii</taxon>
        <taxon>Neopterygii</taxon>
        <taxon>Teleostei</taxon>
        <taxon>Ostariophysi</taxon>
        <taxon>Cypriniformes</taxon>
        <taxon>Danionidae</taxon>
        <taxon>Danioninae</taxon>
        <taxon>Danio</taxon>
    </lineage>
</organism>
<evidence type="ECO:0000313" key="2">
    <source>
        <dbReference type="RefSeq" id="XP_073802972.1"/>
    </source>
</evidence>
<dbReference type="Proteomes" id="UP000000437">
    <property type="component" value="Chromosome 1"/>
</dbReference>
<reference evidence="2" key="1">
    <citation type="submission" date="2025-08" db="UniProtKB">
        <authorList>
            <consortium name="RefSeq"/>
        </authorList>
    </citation>
    <scope>IDENTIFICATION</scope>
    <source>
        <strain evidence="2">Tuebingen</strain>
        <tissue evidence="2">Fibroblasts and whole tissue</tissue>
    </source>
</reference>
<evidence type="ECO:0000313" key="1">
    <source>
        <dbReference type="Proteomes" id="UP000000437"/>
    </source>
</evidence>
<gene>
    <name evidence="2" type="primary">limch1a</name>
    <name evidence="2" type="synonym">si:ch211-157h5.2</name>
</gene>
<proteinExistence type="predicted"/>
<sequence length="1731" mass="195096">MASSGDDSASNAQLDQPAEATPESAFQEAQKWIEAVTGRSFGDKDFRSGLENGILLCELLSSIKPGLVKKINRLPTPIAGLDNLTMFLRGCEEVGLKGSQLFDPGDLQDTSIRANLTGSDCSRKLKNVLITIYWLGKAANSCATYNGPTLDLKEFEGLLSMMRKECVNDESDSPKRSIRDSGYIDSWESERSDSLSPPRHGRDDSFDSLDSFGSRSQNTPSPDTVIRCNSDDSEADRKLPDVRKDDMSARRVSYKEPRAALPFNQYLPNKSNQTNYLPAPLRKRRSDKEEDWRSVSNSTSPVGGERPLRQECVEVLKEGAVVSQKKVQKHFTWMVEKGAELDEAELKKMRKLEKAGIKVLPAAVRYNSPIVSPAEASKPKSPSPDIILRRDNDFMRAAVPHQWDSDEEEEDEEAEQKVPDVQKDDLASRRARMNQFKPSVAHHFLPSSCSWKDREKWEGIRMASQHAVLERMEKMEQEKLEKRSQTESASPEVPIITRKDNPFLSLEKDRAKEGDEEDEREEEGKTVIPNPHKDDLARRRTGGRPRIPKDPYQSLVQTSITQSDLETWQRLKMNTESSESDSAPAEVSIITRKENPFLTPEKQSEQETVEGARREEGERVTTPNVKADDLARRRSQSGSLPQKEPRQSLAQTTITQSDLEKWQKLKMSTDSSESDSAPAEVSVITRKENPFLTPEKQSEQENEESANREEGERVMTPNVKTDDLARRRSQSGSLLQKEPRQSLAQTTITQTDLEKWQKLKMSTDSSGDVNPEPAPIMPPEPPNPFMFDLKRPLTSTERRVLEDELVEKAKDEKDDDEEDEAEERQPDIEKDDMLARRTRAFKKTAGGTSFNQFLPLPGSKREGTVGGSLAQKGSVLIGSSGDRDLHYLERNIRTKRTKIGQSFTLSSVAPPPRDAEDMPRKWPQMMDRQEAGSGGQESLIKHETITKSLSPMPEQPSRRPLWQEDDDDLPPIFRATSVSDEAESVSLIDMRDEEDELAYLRPHSQSRHEHLHNQYNKVKEEEDQWQDDLARWKNRRRSASQDLIKKEEERKMMEKLMTTDGGHGHRKKSIKTYKEIVEEKEKREQELHEQYCKASSPEEKAAVLQRYALRFTISDAILEKLQLPKLPSAASPMHTSPLHQPEQKTTSTTLVEAEVPELSQTTQTQQTVHVEQKITHDEAPAQPKIPKPTPPPKCIKAPEVLSAPSRVPPAPSKPVPLITPKPYSQPKFSQGFRKSLKSDGLIRVNGDHNQQEIREKANRDPLQSPEVNFSSSSPKPEIQSQQNEDPIVLESTDHQQDLQTPKPDLEKEVIKKEEESLLSPQKEISKEDTLTTLSVSEPAGKQPVPDTVMKRNFVVTTTIVTELTQTHPVSLEDTSSTEQPDTVQNTCDLSSTAESCKADQSSYSISSTEGIDYSIECIETPMLNLAKRVDHWTWDPNEERRRQERWQQEQERLLQEKYQREQEKLKEEWEKAQREVEEEERRHHEEERRILEETVTPLTPRTSVLSSSCGTEAPSLTQPSAPHETIVLSLADWERKQEMLEKQAQTGQSNGLTHSPDPVIAAAQQNGQRAEAQESQITATPQLQFIQDGSWSCKSKGRQEDLKKTASLDRKQSPAPSQTTGMRRTGSCENVLGTHPSKSPTPSQDTPPPSPSRSVSGKKLCSSCAHPLGKGAAMIIETLGLYFHIQCFKCGVCKGLLGDTSAGTDVRIRNGLLNCHECYIKSRAAGQPTTL</sequence>
<protein>
    <submittedName>
        <fullName evidence="2">LIM and calponin homology domains-containing protein 1a isoform X23</fullName>
    </submittedName>
</protein>